<evidence type="ECO:0000313" key="4">
    <source>
        <dbReference type="Proteomes" id="UP000663720"/>
    </source>
</evidence>
<dbReference type="InterPro" id="IPR058245">
    <property type="entry name" value="NreC/VraR/RcsB-like_REC"/>
</dbReference>
<keyword evidence="1" id="KW-0597">Phosphoprotein</keyword>
<dbReference type="PROSITE" id="PS50110">
    <property type="entry name" value="RESPONSE_REGULATORY"/>
    <property type="match status" value="1"/>
</dbReference>
<reference evidence="3" key="1">
    <citation type="journal article" date="2021" name="Microb. Physiol.">
        <title>Proteogenomic Insights into the Physiology of Marine, Sulfate-Reducing, Filamentous Desulfonema limicola and Desulfonema magnum.</title>
        <authorList>
            <person name="Schnaars V."/>
            <person name="Wohlbrand L."/>
            <person name="Scheve S."/>
            <person name="Hinrichs C."/>
            <person name="Reinhardt R."/>
            <person name="Rabus R."/>
        </authorList>
    </citation>
    <scope>NUCLEOTIDE SEQUENCE</scope>
    <source>
        <strain evidence="3">5ac10</strain>
    </source>
</reference>
<dbReference type="InterPro" id="IPR001789">
    <property type="entry name" value="Sig_transdc_resp-reg_receiver"/>
</dbReference>
<dbReference type="RefSeq" id="WP_207689448.1">
    <property type="nucleotide sequence ID" value="NZ_CP061799.1"/>
</dbReference>
<dbReference type="GO" id="GO:0000160">
    <property type="term" value="P:phosphorelay signal transduction system"/>
    <property type="evidence" value="ECO:0007669"/>
    <property type="project" value="InterPro"/>
</dbReference>
<dbReference type="SUPFAM" id="SSF52172">
    <property type="entry name" value="CheY-like"/>
    <property type="match status" value="1"/>
</dbReference>
<dbReference type="SMART" id="SM00448">
    <property type="entry name" value="REC"/>
    <property type="match status" value="1"/>
</dbReference>
<dbReference type="Proteomes" id="UP000663720">
    <property type="component" value="Chromosome"/>
</dbReference>
<gene>
    <name evidence="3" type="ORF">dnl_60500</name>
</gene>
<dbReference type="EMBL" id="CP061799">
    <property type="protein sequence ID" value="QTA83637.1"/>
    <property type="molecule type" value="Genomic_DNA"/>
</dbReference>
<dbReference type="AlphaFoldDB" id="A0A975GJM5"/>
<dbReference type="Gene3D" id="3.40.50.2300">
    <property type="match status" value="1"/>
</dbReference>
<evidence type="ECO:0000256" key="1">
    <source>
        <dbReference type="PROSITE-ProRule" id="PRU00169"/>
    </source>
</evidence>
<dbReference type="PANTHER" id="PTHR45566">
    <property type="entry name" value="HTH-TYPE TRANSCRIPTIONAL REGULATOR YHJB-RELATED"/>
    <property type="match status" value="1"/>
</dbReference>
<keyword evidence="4" id="KW-1185">Reference proteome</keyword>
<dbReference type="PANTHER" id="PTHR45566:SF2">
    <property type="entry name" value="NARL SUBFAMILY"/>
    <property type="match status" value="1"/>
</dbReference>
<dbReference type="KEGG" id="dli:dnl_60500"/>
<dbReference type="Pfam" id="PF00072">
    <property type="entry name" value="Response_reg"/>
    <property type="match status" value="1"/>
</dbReference>
<proteinExistence type="predicted"/>
<sequence length="123" mass="13652">MCKTLIVEDSATFRKAFREALNKRFPDMLIEEAKDGLLAFQKIKAIQPDIVFMDIRLPGENGLTLTGKIKDNYPDTKVIILTDYDLPEYRAAAFDNGADNFIAKGSLNLGEIADIIDLIAAEA</sequence>
<evidence type="ECO:0000313" key="3">
    <source>
        <dbReference type="EMBL" id="QTA83637.1"/>
    </source>
</evidence>
<name>A0A975GJM5_9BACT</name>
<dbReference type="InterPro" id="IPR011006">
    <property type="entry name" value="CheY-like_superfamily"/>
</dbReference>
<feature type="domain" description="Response regulatory" evidence="2">
    <location>
        <begin position="3"/>
        <end position="119"/>
    </location>
</feature>
<dbReference type="CDD" id="cd17535">
    <property type="entry name" value="REC_NarL-like"/>
    <property type="match status" value="1"/>
</dbReference>
<organism evidence="3 4">
    <name type="scientific">Desulfonema limicola</name>
    <dbReference type="NCBI Taxonomy" id="45656"/>
    <lineage>
        <taxon>Bacteria</taxon>
        <taxon>Pseudomonadati</taxon>
        <taxon>Thermodesulfobacteriota</taxon>
        <taxon>Desulfobacteria</taxon>
        <taxon>Desulfobacterales</taxon>
        <taxon>Desulfococcaceae</taxon>
        <taxon>Desulfonema</taxon>
    </lineage>
</organism>
<dbReference type="InterPro" id="IPR051015">
    <property type="entry name" value="EvgA-like"/>
</dbReference>
<protein>
    <submittedName>
        <fullName evidence="3">Signal transduction response regulator, receiver domain-containing protein</fullName>
    </submittedName>
</protein>
<evidence type="ECO:0000259" key="2">
    <source>
        <dbReference type="PROSITE" id="PS50110"/>
    </source>
</evidence>
<accession>A0A975GJM5</accession>
<feature type="modified residue" description="4-aspartylphosphate" evidence="1">
    <location>
        <position position="54"/>
    </location>
</feature>